<reference evidence="3" key="1">
    <citation type="journal article" date="2019" name="Int. J. Syst. Evol. Microbiol.">
        <title>The Global Catalogue of Microorganisms (GCM) 10K type strain sequencing project: providing services to taxonomists for standard genome sequencing and annotation.</title>
        <authorList>
            <consortium name="The Broad Institute Genomics Platform"/>
            <consortium name="The Broad Institute Genome Sequencing Center for Infectious Disease"/>
            <person name="Wu L."/>
            <person name="Ma J."/>
        </authorList>
    </citation>
    <scope>NUCLEOTIDE SEQUENCE [LARGE SCALE GENOMIC DNA]</scope>
    <source>
        <strain evidence="3">CGMCC 4.7241</strain>
    </source>
</reference>
<evidence type="ECO:0000313" key="2">
    <source>
        <dbReference type="EMBL" id="MFC3759563.1"/>
    </source>
</evidence>
<dbReference type="Proteomes" id="UP001595699">
    <property type="component" value="Unassembled WGS sequence"/>
</dbReference>
<keyword evidence="1" id="KW-1133">Transmembrane helix</keyword>
<proteinExistence type="predicted"/>
<evidence type="ECO:0008006" key="4">
    <source>
        <dbReference type="Google" id="ProtNLM"/>
    </source>
</evidence>
<feature type="transmembrane region" description="Helical" evidence="1">
    <location>
        <begin position="63"/>
        <end position="82"/>
    </location>
</feature>
<organism evidence="2 3">
    <name type="scientific">Tenggerimyces flavus</name>
    <dbReference type="NCBI Taxonomy" id="1708749"/>
    <lineage>
        <taxon>Bacteria</taxon>
        <taxon>Bacillati</taxon>
        <taxon>Actinomycetota</taxon>
        <taxon>Actinomycetes</taxon>
        <taxon>Propionibacteriales</taxon>
        <taxon>Nocardioidaceae</taxon>
        <taxon>Tenggerimyces</taxon>
    </lineage>
</organism>
<keyword evidence="1" id="KW-0472">Membrane</keyword>
<feature type="transmembrane region" description="Helical" evidence="1">
    <location>
        <begin position="167"/>
        <end position="186"/>
    </location>
</feature>
<dbReference type="EMBL" id="JBHRZH010000001">
    <property type="protein sequence ID" value="MFC3759563.1"/>
    <property type="molecule type" value="Genomic_DNA"/>
</dbReference>
<name>A0ABV7Y5Z9_9ACTN</name>
<feature type="transmembrane region" description="Helical" evidence="1">
    <location>
        <begin position="30"/>
        <end position="51"/>
    </location>
</feature>
<comment type="caution">
    <text evidence="2">The sequence shown here is derived from an EMBL/GenBank/DDBJ whole genome shotgun (WGS) entry which is preliminary data.</text>
</comment>
<keyword evidence="3" id="KW-1185">Reference proteome</keyword>
<feature type="transmembrane region" description="Helical" evidence="1">
    <location>
        <begin position="192"/>
        <end position="211"/>
    </location>
</feature>
<gene>
    <name evidence="2" type="ORF">ACFOUW_01810</name>
</gene>
<accession>A0ABV7Y5Z9</accession>
<evidence type="ECO:0000313" key="3">
    <source>
        <dbReference type="Proteomes" id="UP001595699"/>
    </source>
</evidence>
<dbReference type="RefSeq" id="WP_205122059.1">
    <property type="nucleotide sequence ID" value="NZ_JAFBCM010000001.1"/>
</dbReference>
<sequence>MIVTVIGVLSSAVGFRAGVGDSEGENPLSYLMFVGPAIAGAFPTLELAWGGKHDLSMAEVTRRWFLFPVFGAAGAVIAMGIAEVTVRASGALATAQAADKWHYWFPADGPAVPSVLFGLMGYAAGLLLALAIFVVVLWPTQILLRPRQAIEENRMDTSPEHFRRNRAAMIMMPLLVLNAIVIGIAITFEIGWLAVVSILLEVAMVVAVVRLQRVAARTASGRPPVPPR</sequence>
<protein>
    <recommendedName>
        <fullName evidence="4">DUF1648 domain-containing protein</fullName>
    </recommendedName>
</protein>
<keyword evidence="1" id="KW-0812">Transmembrane</keyword>
<feature type="transmembrane region" description="Helical" evidence="1">
    <location>
        <begin position="115"/>
        <end position="138"/>
    </location>
</feature>
<evidence type="ECO:0000256" key="1">
    <source>
        <dbReference type="SAM" id="Phobius"/>
    </source>
</evidence>